<evidence type="ECO:0000313" key="1">
    <source>
        <dbReference type="EMBL" id="MBW71716.1"/>
    </source>
</evidence>
<proteinExistence type="predicted"/>
<sequence>MCLFGSTILVLAVLFLWLPHYVLSILAQNLFLHKQRVHVSFRDNAIVNQRIEAGLRREVALNCSGFDRFEHKTDYHAALGAHAKLPSIAGKPGRFCDPPLRCYLLAGGLFDQENCVSESARVLHFLDQHGPAFGECVVGGAEGEWAVLVEKQVRYANIISAGPTHEIIFNQRFLLFVAFLRQRCRHEMQNE</sequence>
<reference evidence="1" key="1">
    <citation type="submission" date="2018-01" db="EMBL/GenBank/DDBJ databases">
        <title>An insight into the sialome of Amazonian anophelines.</title>
        <authorList>
            <person name="Ribeiro J.M."/>
            <person name="Scarpassa V."/>
            <person name="Calvo E."/>
        </authorList>
    </citation>
    <scope>NUCLEOTIDE SEQUENCE</scope>
</reference>
<name>A0A2M4D2E6_ANODA</name>
<dbReference type="AlphaFoldDB" id="A0A2M4D2E6"/>
<accession>A0A2M4D2E6</accession>
<dbReference type="EMBL" id="GGFL01007538">
    <property type="protein sequence ID" value="MBW71716.1"/>
    <property type="molecule type" value="Transcribed_RNA"/>
</dbReference>
<protein>
    <submittedName>
        <fullName evidence="1">Putative secreted protein</fullName>
    </submittedName>
</protein>
<organism evidence="1">
    <name type="scientific">Anopheles darlingi</name>
    <name type="common">Mosquito</name>
    <dbReference type="NCBI Taxonomy" id="43151"/>
    <lineage>
        <taxon>Eukaryota</taxon>
        <taxon>Metazoa</taxon>
        <taxon>Ecdysozoa</taxon>
        <taxon>Arthropoda</taxon>
        <taxon>Hexapoda</taxon>
        <taxon>Insecta</taxon>
        <taxon>Pterygota</taxon>
        <taxon>Neoptera</taxon>
        <taxon>Endopterygota</taxon>
        <taxon>Diptera</taxon>
        <taxon>Nematocera</taxon>
        <taxon>Culicoidea</taxon>
        <taxon>Culicidae</taxon>
        <taxon>Anophelinae</taxon>
        <taxon>Anopheles</taxon>
    </lineage>
</organism>